<name>A0A6H5GNT5_9HEMI</name>
<evidence type="ECO:0000313" key="1">
    <source>
        <dbReference type="EMBL" id="CAB0005102.1"/>
    </source>
</evidence>
<reference evidence="1 2" key="1">
    <citation type="submission" date="2020-02" db="EMBL/GenBank/DDBJ databases">
        <authorList>
            <person name="Ferguson B K."/>
        </authorList>
    </citation>
    <scope>NUCLEOTIDE SEQUENCE [LARGE SCALE GENOMIC DNA]</scope>
</reference>
<accession>A0A6H5GNT5</accession>
<evidence type="ECO:0000313" key="2">
    <source>
        <dbReference type="Proteomes" id="UP000479000"/>
    </source>
</evidence>
<dbReference type="Proteomes" id="UP000479000">
    <property type="component" value="Unassembled WGS sequence"/>
</dbReference>
<organism evidence="1 2">
    <name type="scientific">Nesidiocoris tenuis</name>
    <dbReference type="NCBI Taxonomy" id="355587"/>
    <lineage>
        <taxon>Eukaryota</taxon>
        <taxon>Metazoa</taxon>
        <taxon>Ecdysozoa</taxon>
        <taxon>Arthropoda</taxon>
        <taxon>Hexapoda</taxon>
        <taxon>Insecta</taxon>
        <taxon>Pterygota</taxon>
        <taxon>Neoptera</taxon>
        <taxon>Paraneoptera</taxon>
        <taxon>Hemiptera</taxon>
        <taxon>Heteroptera</taxon>
        <taxon>Panheteroptera</taxon>
        <taxon>Cimicomorpha</taxon>
        <taxon>Miridae</taxon>
        <taxon>Dicyphina</taxon>
        <taxon>Nesidiocoris</taxon>
    </lineage>
</organism>
<sequence length="292" mass="33426">MNLHAKITKESVCPDGLRDREEIGLTCDTGFSPRKESRRTYHHSCVDPIIDPPSTFHGVNLGRSAAKLTTSSNRRHGLIPEVTKWRFTLSIERCYFNPKRIDSIGAWKGMEKKHPRVHDHLRSAGGAMRGVSAVQLIISGIETRCKFVELWRRVKFENFILSSEHQLDSNSCPGKFEIPRLSTHKQYLHILIVSYYQNRRIGGVHHTYLHLPLLSRVPKHLISVLGRNQARMTISIFRPYQNSHQVKRCQVHDCRKLIDNRAPPRPIRPAPSLLRPIAKHKLPALPTPSAGY</sequence>
<dbReference type="EMBL" id="CADCXU010015897">
    <property type="protein sequence ID" value="CAB0005102.1"/>
    <property type="molecule type" value="Genomic_DNA"/>
</dbReference>
<proteinExistence type="predicted"/>
<gene>
    <name evidence="1" type="ORF">NTEN_LOCUS10579</name>
</gene>
<dbReference type="AlphaFoldDB" id="A0A6H5GNT5"/>
<protein>
    <submittedName>
        <fullName evidence="1">Uncharacterized protein</fullName>
    </submittedName>
</protein>
<keyword evidence="2" id="KW-1185">Reference proteome</keyword>